<gene>
    <name evidence="2" type="ORF">FC69_GL000603</name>
</gene>
<protein>
    <submittedName>
        <fullName evidence="2">Uncharacterized protein</fullName>
    </submittedName>
</protein>
<reference evidence="2 3" key="1">
    <citation type="journal article" date="2015" name="Genome Announc.">
        <title>Expanding the biotechnology potential of lactobacilli through comparative genomics of 213 strains and associated genera.</title>
        <authorList>
            <person name="Sun Z."/>
            <person name="Harris H.M."/>
            <person name="McCann A."/>
            <person name="Guo C."/>
            <person name="Argimon S."/>
            <person name="Zhang W."/>
            <person name="Yang X."/>
            <person name="Jeffery I.B."/>
            <person name="Cooney J.C."/>
            <person name="Kagawa T.F."/>
            <person name="Liu W."/>
            <person name="Song Y."/>
            <person name="Salvetti E."/>
            <person name="Wrobel A."/>
            <person name="Rasinkangas P."/>
            <person name="Parkhill J."/>
            <person name="Rea M.C."/>
            <person name="O'Sullivan O."/>
            <person name="Ritari J."/>
            <person name="Douillard F.P."/>
            <person name="Paul Ross R."/>
            <person name="Yang R."/>
            <person name="Briner A.E."/>
            <person name="Felis G.E."/>
            <person name="de Vos W.M."/>
            <person name="Barrangou R."/>
            <person name="Klaenhammer T.R."/>
            <person name="Caufield P.W."/>
            <person name="Cui Y."/>
            <person name="Zhang H."/>
            <person name="O'Toole P.W."/>
        </authorList>
    </citation>
    <scope>NUCLEOTIDE SEQUENCE [LARGE SCALE GENOMIC DNA]</scope>
    <source>
        <strain evidence="2 3">DSM 14340</strain>
    </source>
</reference>
<accession>A0A0R1S4J9</accession>
<dbReference type="OrthoDB" id="9912414at2"/>
<dbReference type="PATRIC" id="fig|1423747.3.peg.616"/>
<evidence type="ECO:0000313" key="3">
    <source>
        <dbReference type="Proteomes" id="UP000051264"/>
    </source>
</evidence>
<comment type="caution">
    <text evidence="2">The sequence shown here is derived from an EMBL/GenBank/DDBJ whole genome shotgun (WGS) entry which is preliminary data.</text>
</comment>
<dbReference type="RefSeq" id="WP_155833358.1">
    <property type="nucleotide sequence ID" value="NZ_AZEX01000015.1"/>
</dbReference>
<organism evidence="2 3">
    <name type="scientific">Latilactobacillus fuchuensis DSM 14340 = JCM 11249</name>
    <dbReference type="NCBI Taxonomy" id="1423747"/>
    <lineage>
        <taxon>Bacteria</taxon>
        <taxon>Bacillati</taxon>
        <taxon>Bacillota</taxon>
        <taxon>Bacilli</taxon>
        <taxon>Lactobacillales</taxon>
        <taxon>Lactobacillaceae</taxon>
        <taxon>Latilactobacillus</taxon>
    </lineage>
</organism>
<evidence type="ECO:0000313" key="2">
    <source>
        <dbReference type="EMBL" id="KRL61634.1"/>
    </source>
</evidence>
<keyword evidence="1" id="KW-0472">Membrane</keyword>
<dbReference type="Proteomes" id="UP000051264">
    <property type="component" value="Unassembled WGS sequence"/>
</dbReference>
<dbReference type="eggNOG" id="ENOG5030S76">
    <property type="taxonomic scope" value="Bacteria"/>
</dbReference>
<proteinExistence type="predicted"/>
<keyword evidence="1" id="KW-1133">Transmembrane helix</keyword>
<sequence>MQRLLDRWGAKRLRLVTFVLSGTLTIWFAIALFLAIKTYLDLQRITIITM</sequence>
<dbReference type="STRING" id="1423747.FC69_GL000603"/>
<feature type="transmembrane region" description="Helical" evidence="1">
    <location>
        <begin position="12"/>
        <end position="36"/>
    </location>
</feature>
<evidence type="ECO:0000256" key="1">
    <source>
        <dbReference type="SAM" id="Phobius"/>
    </source>
</evidence>
<dbReference type="AlphaFoldDB" id="A0A0R1S4J9"/>
<dbReference type="EMBL" id="AZEX01000015">
    <property type="protein sequence ID" value="KRL61634.1"/>
    <property type="molecule type" value="Genomic_DNA"/>
</dbReference>
<keyword evidence="1" id="KW-0812">Transmembrane</keyword>
<name>A0A0R1S4J9_9LACO</name>